<keyword evidence="2" id="KW-0540">Nuclease</keyword>
<reference evidence="5 7" key="2">
    <citation type="journal article" date="2013" name="Nature">
        <title>Insights into bilaterian evolution from three spiralian genomes.</title>
        <authorList>
            <person name="Simakov O."/>
            <person name="Marletaz F."/>
            <person name="Cho S.J."/>
            <person name="Edsinger-Gonzales E."/>
            <person name="Havlak P."/>
            <person name="Hellsten U."/>
            <person name="Kuo D.H."/>
            <person name="Larsson T."/>
            <person name="Lv J."/>
            <person name="Arendt D."/>
            <person name="Savage R."/>
            <person name="Osoegawa K."/>
            <person name="de Jong P."/>
            <person name="Grimwood J."/>
            <person name="Chapman J.A."/>
            <person name="Shapiro H."/>
            <person name="Aerts A."/>
            <person name="Otillar R.P."/>
            <person name="Terry A.Y."/>
            <person name="Boore J.L."/>
            <person name="Grigoriev I.V."/>
            <person name="Lindberg D.R."/>
            <person name="Seaver E.C."/>
            <person name="Weisblat D.A."/>
            <person name="Putnam N.H."/>
            <person name="Rokhsar D.S."/>
        </authorList>
    </citation>
    <scope>NUCLEOTIDE SEQUENCE</scope>
    <source>
        <strain evidence="5 7">I ESC-2004</strain>
    </source>
</reference>
<evidence type="ECO:0000256" key="1">
    <source>
        <dbReference type="ARBA" id="ARBA00001968"/>
    </source>
</evidence>
<dbReference type="GO" id="GO:0046872">
    <property type="term" value="F:metal ion binding"/>
    <property type="evidence" value="ECO:0007669"/>
    <property type="project" value="UniProtKB-KW"/>
</dbReference>
<dbReference type="Proteomes" id="UP000014760">
    <property type="component" value="Unassembled WGS sequence"/>
</dbReference>
<organism evidence="5">
    <name type="scientific">Capitella teleta</name>
    <name type="common">Polychaete worm</name>
    <dbReference type="NCBI Taxonomy" id="283909"/>
    <lineage>
        <taxon>Eukaryota</taxon>
        <taxon>Metazoa</taxon>
        <taxon>Spiralia</taxon>
        <taxon>Lophotrochozoa</taxon>
        <taxon>Annelida</taxon>
        <taxon>Polychaeta</taxon>
        <taxon>Sedentaria</taxon>
        <taxon>Scolecida</taxon>
        <taxon>Capitellidae</taxon>
        <taxon>Capitella</taxon>
    </lineage>
</organism>
<evidence type="ECO:0000256" key="3">
    <source>
        <dbReference type="ARBA" id="ARBA00022723"/>
    </source>
</evidence>
<dbReference type="HOGENOM" id="CLU_1220708_0_0_1"/>
<dbReference type="PANTHER" id="PTHR11046">
    <property type="entry name" value="OLIGORIBONUCLEASE, MITOCHONDRIAL"/>
    <property type="match status" value="1"/>
</dbReference>
<name>R7VA35_CAPTE</name>
<evidence type="ECO:0000313" key="7">
    <source>
        <dbReference type="Proteomes" id="UP000014760"/>
    </source>
</evidence>
<sequence length="227" mass="25641">MPCTSSILFHNGAAVYHHRQDIIQFLNDLPEPNKLLKFVKFDIKETLHLAACRALGILYLHTMRPFEDLLRKGNIVELNRDLQLLYSTLSAWEKDGSIPLNLDRPVFDGAPSYIHSELGSVVTSFWLTWGFTVHEAVSIQIGELRTPAFTKGKSQLSALDVETTRKLASQRIHVERVIGVVRQRNTMLQLTIAIPLLIARTSEVMPLDKTAVACALFNFSEPIVPFY</sequence>
<keyword evidence="3" id="KW-0479">Metal-binding</keyword>
<evidence type="ECO:0000256" key="2">
    <source>
        <dbReference type="ARBA" id="ARBA00022722"/>
    </source>
</evidence>
<dbReference type="AlphaFoldDB" id="R7VA35"/>
<keyword evidence="2" id="KW-0378">Hydrolase</keyword>
<evidence type="ECO:0000259" key="4">
    <source>
        <dbReference type="Pfam" id="PF13359"/>
    </source>
</evidence>
<evidence type="ECO:0000313" key="6">
    <source>
        <dbReference type="EnsemblMetazoa" id="CapteP203338"/>
    </source>
</evidence>
<dbReference type="InterPro" id="IPR022894">
    <property type="entry name" value="Oligoribonuclease"/>
</dbReference>
<dbReference type="PANTHER" id="PTHR11046:SF25">
    <property type="match status" value="1"/>
</dbReference>
<evidence type="ECO:0000313" key="5">
    <source>
        <dbReference type="EMBL" id="ELU15397.1"/>
    </source>
</evidence>
<dbReference type="EMBL" id="AMQN01000634">
    <property type="status" value="NOT_ANNOTATED_CDS"/>
    <property type="molecule type" value="Genomic_DNA"/>
</dbReference>
<dbReference type="Pfam" id="PF13359">
    <property type="entry name" value="DDE_Tnp_4"/>
    <property type="match status" value="1"/>
</dbReference>
<accession>R7VA35</accession>
<dbReference type="EMBL" id="KB293808">
    <property type="protein sequence ID" value="ELU15397.1"/>
    <property type="molecule type" value="Genomic_DNA"/>
</dbReference>
<dbReference type="GO" id="GO:0000175">
    <property type="term" value="F:3'-5'-RNA exonuclease activity"/>
    <property type="evidence" value="ECO:0007669"/>
    <property type="project" value="InterPro"/>
</dbReference>
<dbReference type="STRING" id="283909.R7VA35"/>
<feature type="domain" description="DDE Tnp4" evidence="4">
    <location>
        <begin position="143"/>
        <end position="216"/>
    </location>
</feature>
<keyword evidence="7" id="KW-1185">Reference proteome</keyword>
<proteinExistence type="predicted"/>
<gene>
    <name evidence="5" type="ORF">CAPTEDRAFT_203338</name>
</gene>
<dbReference type="OrthoDB" id="7331812at2759"/>
<protein>
    <recommendedName>
        <fullName evidence="4">DDE Tnp4 domain-containing protein</fullName>
    </recommendedName>
</protein>
<reference evidence="6" key="3">
    <citation type="submission" date="2015-06" db="UniProtKB">
        <authorList>
            <consortium name="EnsemblMetazoa"/>
        </authorList>
    </citation>
    <scope>IDENTIFICATION</scope>
</reference>
<dbReference type="InterPro" id="IPR027806">
    <property type="entry name" value="HARBI1_dom"/>
</dbReference>
<reference evidence="7" key="1">
    <citation type="submission" date="2012-12" db="EMBL/GenBank/DDBJ databases">
        <authorList>
            <person name="Hellsten U."/>
            <person name="Grimwood J."/>
            <person name="Chapman J.A."/>
            <person name="Shapiro H."/>
            <person name="Aerts A."/>
            <person name="Otillar R.P."/>
            <person name="Terry A.Y."/>
            <person name="Boore J.L."/>
            <person name="Simakov O."/>
            <person name="Marletaz F."/>
            <person name="Cho S.-J."/>
            <person name="Edsinger-Gonzales E."/>
            <person name="Havlak P."/>
            <person name="Kuo D.-H."/>
            <person name="Larsson T."/>
            <person name="Lv J."/>
            <person name="Arendt D."/>
            <person name="Savage R."/>
            <person name="Osoegawa K."/>
            <person name="de Jong P."/>
            <person name="Lindberg D.R."/>
            <person name="Seaver E.C."/>
            <person name="Weisblat D.A."/>
            <person name="Putnam N.H."/>
            <person name="Grigoriev I.V."/>
            <person name="Rokhsar D.S."/>
        </authorList>
    </citation>
    <scope>NUCLEOTIDE SEQUENCE</scope>
    <source>
        <strain evidence="7">I ESC-2004</strain>
    </source>
</reference>
<comment type="cofactor">
    <cofactor evidence="1">
        <name>a divalent metal cation</name>
        <dbReference type="ChEBI" id="CHEBI:60240"/>
    </cofactor>
</comment>
<dbReference type="EnsemblMetazoa" id="CapteT203338">
    <property type="protein sequence ID" value="CapteP203338"/>
    <property type="gene ID" value="CapteG203338"/>
</dbReference>